<organism evidence="9 10">
    <name type="scientific">Nanchangia anserum</name>
    <dbReference type="NCBI Taxonomy" id="2692125"/>
    <lineage>
        <taxon>Bacteria</taxon>
        <taxon>Bacillati</taxon>
        <taxon>Actinomycetota</taxon>
        <taxon>Actinomycetes</taxon>
        <taxon>Actinomycetales</taxon>
        <taxon>Actinomycetaceae</taxon>
        <taxon>Nanchangia</taxon>
    </lineage>
</organism>
<dbReference type="GO" id="GO:0106300">
    <property type="term" value="P:protein-DNA covalent cross-linking repair"/>
    <property type="evidence" value="ECO:0007669"/>
    <property type="project" value="InterPro"/>
</dbReference>
<comment type="similarity">
    <text evidence="1 8">Belongs to the SOS response-associated peptidase family.</text>
</comment>
<keyword evidence="6" id="KW-0238">DNA-binding</keyword>
<dbReference type="Pfam" id="PF02586">
    <property type="entry name" value="SRAP"/>
    <property type="match status" value="1"/>
</dbReference>
<dbReference type="SUPFAM" id="SSF143081">
    <property type="entry name" value="BB1717-like"/>
    <property type="match status" value="1"/>
</dbReference>
<reference evidence="9 10" key="1">
    <citation type="submission" date="2020-08" db="EMBL/GenBank/DDBJ databases">
        <title>Winkia gen. nov., sp. nov., isolated from faeces of the Anser albifrons in China.</title>
        <authorList>
            <person name="Liu Q."/>
        </authorList>
    </citation>
    <scope>NUCLEOTIDE SEQUENCE [LARGE SCALE GENOMIC DNA]</scope>
    <source>
        <strain evidence="9 10">C62</strain>
    </source>
</reference>
<dbReference type="GO" id="GO:0006508">
    <property type="term" value="P:proteolysis"/>
    <property type="evidence" value="ECO:0007669"/>
    <property type="project" value="UniProtKB-KW"/>
</dbReference>
<evidence type="ECO:0000256" key="8">
    <source>
        <dbReference type="RuleBase" id="RU364100"/>
    </source>
</evidence>
<evidence type="ECO:0000256" key="1">
    <source>
        <dbReference type="ARBA" id="ARBA00008136"/>
    </source>
</evidence>
<evidence type="ECO:0000256" key="4">
    <source>
        <dbReference type="ARBA" id="ARBA00022801"/>
    </source>
</evidence>
<accession>A0A8I0KW23</accession>
<keyword evidence="5" id="KW-0190">Covalent protein-DNA linkage</keyword>
<dbReference type="Proteomes" id="UP000627538">
    <property type="component" value="Unassembled WGS sequence"/>
</dbReference>
<dbReference type="PANTHER" id="PTHR13604">
    <property type="entry name" value="DC12-RELATED"/>
    <property type="match status" value="1"/>
</dbReference>
<keyword evidence="3" id="KW-0227">DNA damage</keyword>
<evidence type="ECO:0000313" key="9">
    <source>
        <dbReference type="EMBL" id="MBD3689559.1"/>
    </source>
</evidence>
<dbReference type="Gene3D" id="3.90.1680.10">
    <property type="entry name" value="SOS response associated peptidase-like"/>
    <property type="match status" value="1"/>
</dbReference>
<dbReference type="GO" id="GO:0008233">
    <property type="term" value="F:peptidase activity"/>
    <property type="evidence" value="ECO:0007669"/>
    <property type="project" value="UniProtKB-KW"/>
</dbReference>
<sequence>MCGRYALGQGEEHLVTLFDVDQVIDRGFSGSWNIAPSHGVPVIMERYEVPDAPRPSQRGEVHRQLRCLEWGLIAHWSRDDSHPMINARAETITEKPTFRSAARKRRCLVPATGYYEWQPCPQGKEPWFFSAGPDDPVMAFAGVYEAWRSGPDQPWRRTVAILTRPAADAHGHIHDRSPLIVPASRFADWLAPDPLEGADVRRLIVSLPEPRLTPRRVSRAVGSVANNSPDLVTGIEP</sequence>
<dbReference type="PANTHER" id="PTHR13604:SF0">
    <property type="entry name" value="ABASIC SITE PROCESSING PROTEIN HMCES"/>
    <property type="match status" value="1"/>
</dbReference>
<dbReference type="GO" id="GO:0003697">
    <property type="term" value="F:single-stranded DNA binding"/>
    <property type="evidence" value="ECO:0007669"/>
    <property type="project" value="InterPro"/>
</dbReference>
<keyword evidence="10" id="KW-1185">Reference proteome</keyword>
<keyword evidence="7" id="KW-0456">Lyase</keyword>
<dbReference type="RefSeq" id="WP_191071598.1">
    <property type="nucleotide sequence ID" value="NZ_CP060506.1"/>
</dbReference>
<name>A0A8I0KW23_9ACTO</name>
<keyword evidence="2 8" id="KW-0645">Protease</keyword>
<dbReference type="EMBL" id="JACRUO010000001">
    <property type="protein sequence ID" value="MBD3689559.1"/>
    <property type="molecule type" value="Genomic_DNA"/>
</dbReference>
<evidence type="ECO:0000256" key="2">
    <source>
        <dbReference type="ARBA" id="ARBA00022670"/>
    </source>
</evidence>
<evidence type="ECO:0000256" key="5">
    <source>
        <dbReference type="ARBA" id="ARBA00023124"/>
    </source>
</evidence>
<evidence type="ECO:0000256" key="6">
    <source>
        <dbReference type="ARBA" id="ARBA00023125"/>
    </source>
</evidence>
<evidence type="ECO:0000256" key="3">
    <source>
        <dbReference type="ARBA" id="ARBA00022763"/>
    </source>
</evidence>
<protein>
    <recommendedName>
        <fullName evidence="8">Abasic site processing protein</fullName>
        <ecNumber evidence="8">3.4.-.-</ecNumber>
    </recommendedName>
</protein>
<comment type="caution">
    <text evidence="9">The sequence shown here is derived from an EMBL/GenBank/DDBJ whole genome shotgun (WGS) entry which is preliminary data.</text>
</comment>
<dbReference type="EC" id="3.4.-.-" evidence="8"/>
<dbReference type="AlphaFoldDB" id="A0A8I0KW23"/>
<keyword evidence="4 8" id="KW-0378">Hydrolase</keyword>
<proteinExistence type="inferred from homology"/>
<evidence type="ECO:0000256" key="7">
    <source>
        <dbReference type="ARBA" id="ARBA00023239"/>
    </source>
</evidence>
<gene>
    <name evidence="9" type="ORF">H8R10_04880</name>
</gene>
<evidence type="ECO:0000313" key="10">
    <source>
        <dbReference type="Proteomes" id="UP000627538"/>
    </source>
</evidence>
<dbReference type="InterPro" id="IPR003738">
    <property type="entry name" value="SRAP"/>
</dbReference>
<dbReference type="InterPro" id="IPR036590">
    <property type="entry name" value="SRAP-like"/>
</dbReference>
<dbReference type="GO" id="GO:0016829">
    <property type="term" value="F:lyase activity"/>
    <property type="evidence" value="ECO:0007669"/>
    <property type="project" value="UniProtKB-KW"/>
</dbReference>